<evidence type="ECO:0000313" key="7">
    <source>
        <dbReference type="Proteomes" id="UP000034175"/>
    </source>
</evidence>
<feature type="domain" description="Mur ligase C-terminal" evidence="4">
    <location>
        <begin position="283"/>
        <end position="408"/>
    </location>
</feature>
<dbReference type="EMBL" id="LCMA01000011">
    <property type="protein sequence ID" value="KKU26204.1"/>
    <property type="molecule type" value="Genomic_DNA"/>
</dbReference>
<organism evidence="6 7">
    <name type="scientific">Candidatus Magasanikbacteria bacterium GW2011_GWA2_46_17</name>
    <dbReference type="NCBI Taxonomy" id="1619042"/>
    <lineage>
        <taxon>Bacteria</taxon>
        <taxon>Candidatus Magasanikiibacteriota</taxon>
    </lineage>
</organism>
<dbReference type="SUPFAM" id="SSF53244">
    <property type="entry name" value="MurD-like peptide ligases, peptide-binding domain"/>
    <property type="match status" value="1"/>
</dbReference>
<dbReference type="InterPro" id="IPR051046">
    <property type="entry name" value="MurCDEF_CellWall_CoF430Synth"/>
</dbReference>
<dbReference type="PATRIC" id="fig|1619042.3.peg.412"/>
<dbReference type="InterPro" id="IPR036615">
    <property type="entry name" value="Mur_ligase_C_dom_sf"/>
</dbReference>
<sequence>MKTLLKKIVIAILTWEARLALKKYKPGIIAITGSVGKTSTKDAIYTVLDRHFYVRKSEKSFNSEIGLPLSILGLPNAWNNPFGWVQNIIKGFLLLLRVNYERRTTPYPEWLVLEIGADRPGDIEKVSSWLSPDIVIITRFGKVPVHVEFFKSREDVIREKCFLVKALKSGGLLLMNNDDEDVRGLRDMRRDALVTTWSIEHESDFQASNFEIAYEPNDKGEMKPAGIMFKVNHAGSSIPIHISGTLGRQQVYPVLAALSTGDALGLNMVSMAGSLKEHKAPAGRMRIIGGVKNTTIIDDSYNSSPVAATAALETLRDVKTAGKKIAVLGDMLQLGKHSAKEHIRIGKEAKDCADILITVGILARDIAKGALENGMNEKNIFQFDTSAEAAKPVEELLVSGDMVLVKGSQASRTEKIVEEIMAHPEDKDKLLVRQDEEWHKR</sequence>
<dbReference type="SUPFAM" id="SSF53623">
    <property type="entry name" value="MurD-like peptide ligases, catalytic domain"/>
    <property type="match status" value="1"/>
</dbReference>
<dbReference type="InterPro" id="IPR004101">
    <property type="entry name" value="Mur_ligase_C"/>
</dbReference>
<dbReference type="Pfam" id="PF08245">
    <property type="entry name" value="Mur_ligase_M"/>
    <property type="match status" value="2"/>
</dbReference>
<dbReference type="Pfam" id="PF02875">
    <property type="entry name" value="Mur_ligase_C"/>
    <property type="match status" value="1"/>
</dbReference>
<dbReference type="Gene3D" id="3.40.1190.10">
    <property type="entry name" value="Mur-like, catalytic domain"/>
    <property type="match status" value="1"/>
</dbReference>
<keyword evidence="1 6" id="KW-0436">Ligase</keyword>
<evidence type="ECO:0000313" key="6">
    <source>
        <dbReference type="EMBL" id="KKU26204.1"/>
    </source>
</evidence>
<accession>A0A0G1NZW6</accession>
<dbReference type="GO" id="GO:0005524">
    <property type="term" value="F:ATP binding"/>
    <property type="evidence" value="ECO:0007669"/>
    <property type="project" value="UniProtKB-KW"/>
</dbReference>
<dbReference type="Proteomes" id="UP000034175">
    <property type="component" value="Unassembled WGS sequence"/>
</dbReference>
<name>A0A0G1NZW6_9BACT</name>
<dbReference type="GO" id="GO:0016881">
    <property type="term" value="F:acid-amino acid ligase activity"/>
    <property type="evidence" value="ECO:0007669"/>
    <property type="project" value="InterPro"/>
</dbReference>
<comment type="caution">
    <text evidence="6">The sequence shown here is derived from an EMBL/GenBank/DDBJ whole genome shotgun (WGS) entry which is preliminary data.</text>
</comment>
<evidence type="ECO:0000256" key="2">
    <source>
        <dbReference type="ARBA" id="ARBA00022741"/>
    </source>
</evidence>
<dbReference type="InterPro" id="IPR013221">
    <property type="entry name" value="Mur_ligase_cen"/>
</dbReference>
<evidence type="ECO:0000259" key="5">
    <source>
        <dbReference type="Pfam" id="PF08245"/>
    </source>
</evidence>
<reference evidence="6 7" key="1">
    <citation type="journal article" date="2015" name="Nature">
        <title>rRNA introns, odd ribosomes, and small enigmatic genomes across a large radiation of phyla.</title>
        <authorList>
            <person name="Brown C.T."/>
            <person name="Hug L.A."/>
            <person name="Thomas B.C."/>
            <person name="Sharon I."/>
            <person name="Castelle C.J."/>
            <person name="Singh A."/>
            <person name="Wilkins M.J."/>
            <person name="Williams K.H."/>
            <person name="Banfield J.F."/>
        </authorList>
    </citation>
    <scope>NUCLEOTIDE SEQUENCE [LARGE SCALE GENOMIC DNA]</scope>
</reference>
<proteinExistence type="predicted"/>
<feature type="domain" description="Mur ligase central" evidence="5">
    <location>
        <begin position="109"/>
        <end position="259"/>
    </location>
</feature>
<dbReference type="InterPro" id="IPR036565">
    <property type="entry name" value="Mur-like_cat_sf"/>
</dbReference>
<dbReference type="Gene3D" id="3.90.190.20">
    <property type="entry name" value="Mur ligase, C-terminal domain"/>
    <property type="match status" value="1"/>
</dbReference>
<evidence type="ECO:0000256" key="1">
    <source>
        <dbReference type="ARBA" id="ARBA00022598"/>
    </source>
</evidence>
<evidence type="ECO:0000256" key="3">
    <source>
        <dbReference type="ARBA" id="ARBA00022840"/>
    </source>
</evidence>
<evidence type="ECO:0000259" key="4">
    <source>
        <dbReference type="Pfam" id="PF02875"/>
    </source>
</evidence>
<dbReference type="AlphaFoldDB" id="A0A0G1NZW6"/>
<feature type="domain" description="Mur ligase central" evidence="5">
    <location>
        <begin position="31"/>
        <end position="76"/>
    </location>
</feature>
<gene>
    <name evidence="6" type="ORF">UX39_C0011G0018</name>
</gene>
<protein>
    <submittedName>
        <fullName evidence="6">UDP-N-acetylmuramoyl-tripeptide-D-alanyl-D-alanine ligase</fullName>
    </submittedName>
</protein>
<keyword evidence="3" id="KW-0067">ATP-binding</keyword>
<dbReference type="PANTHER" id="PTHR43024">
    <property type="entry name" value="UDP-N-ACETYLMURAMOYL-TRIPEPTIDE--D-ALANYL-D-ALANINE LIGASE"/>
    <property type="match status" value="1"/>
</dbReference>
<dbReference type="PANTHER" id="PTHR43024:SF1">
    <property type="entry name" value="UDP-N-ACETYLMURAMOYL-TRIPEPTIDE--D-ALANYL-D-ALANINE LIGASE"/>
    <property type="match status" value="1"/>
</dbReference>
<keyword evidence="2" id="KW-0547">Nucleotide-binding</keyword>